<feature type="compositionally biased region" description="Basic and acidic residues" evidence="1">
    <location>
        <begin position="8"/>
        <end position="37"/>
    </location>
</feature>
<feature type="region of interest" description="Disordered" evidence="1">
    <location>
        <begin position="1"/>
        <end position="37"/>
    </location>
</feature>
<dbReference type="Proteomes" id="UP001152519">
    <property type="component" value="Unassembled WGS sequence"/>
</dbReference>
<gene>
    <name evidence="2" type="ORF">SCOCK_50090</name>
</gene>
<evidence type="ECO:0000313" key="3">
    <source>
        <dbReference type="Proteomes" id="UP001152519"/>
    </source>
</evidence>
<evidence type="ECO:0008006" key="4">
    <source>
        <dbReference type="Google" id="ProtNLM"/>
    </source>
</evidence>
<evidence type="ECO:0000256" key="1">
    <source>
        <dbReference type="SAM" id="MobiDB-lite"/>
    </source>
</evidence>
<protein>
    <recommendedName>
        <fullName evidence="4">Tetratricopeptide repeat protein</fullName>
    </recommendedName>
</protein>
<name>A0A9W4DW64_9ACTN</name>
<dbReference type="AlphaFoldDB" id="A0A9W4DW64"/>
<organism evidence="2 3">
    <name type="scientific">Actinacidiphila cocklensis</name>
    <dbReference type="NCBI Taxonomy" id="887465"/>
    <lineage>
        <taxon>Bacteria</taxon>
        <taxon>Bacillati</taxon>
        <taxon>Actinomycetota</taxon>
        <taxon>Actinomycetes</taxon>
        <taxon>Kitasatosporales</taxon>
        <taxon>Streptomycetaceae</taxon>
        <taxon>Actinacidiphila</taxon>
    </lineage>
</organism>
<dbReference type="SUPFAM" id="SSF48452">
    <property type="entry name" value="TPR-like"/>
    <property type="match status" value="2"/>
</dbReference>
<accession>A0A9W4DW64</accession>
<reference evidence="2" key="1">
    <citation type="submission" date="2021-05" db="EMBL/GenBank/DDBJ databases">
        <authorList>
            <person name="Arsene-Ploetze F."/>
        </authorList>
    </citation>
    <scope>NUCLEOTIDE SEQUENCE</scope>
    <source>
        <strain evidence="2">DSM 42138</strain>
    </source>
</reference>
<evidence type="ECO:0000313" key="2">
    <source>
        <dbReference type="EMBL" id="CAG6397041.1"/>
    </source>
</evidence>
<dbReference type="EMBL" id="CAJSLV010000081">
    <property type="protein sequence ID" value="CAG6397041.1"/>
    <property type="molecule type" value="Genomic_DNA"/>
</dbReference>
<dbReference type="Gene3D" id="1.25.40.10">
    <property type="entry name" value="Tetratricopeptide repeat domain"/>
    <property type="match status" value="2"/>
</dbReference>
<dbReference type="InterPro" id="IPR011990">
    <property type="entry name" value="TPR-like_helical_dom_sf"/>
</dbReference>
<comment type="caution">
    <text evidence="2">The sequence shown here is derived from an EMBL/GenBank/DDBJ whole genome shotgun (WGS) entry which is preliminary data.</text>
</comment>
<keyword evidence="3" id="KW-1185">Reference proteome</keyword>
<sequence length="978" mass="103649">MTDGTPRGVDEIRRAIDENRAEPEGAARNARAERLTEEAERAGDRPLLIDALFNLLVAYNYSSESDKKFVPFARALTMWDQDPADFDEFAAHSLHWYFKWVSSGMLDQPHIPLAAIEKWQGEMAHRYRLAGYSERAVRQGEFRIARHIGDQPRAEQAYAAWQSADRDRMSDCHACELHLQGAWQAHLGQDAEALESWRPVLGGELTCAHEPHAVLASSLLPLLRLGRTDEARAHHLRGYRMVRTMESMRASVAQHIEFCALTGNEARGLEILAQHAAYFTATGDPDSLMDYLSATALLTARLRALGHAEQQLPGPDGTLWTAAALHEHAAAQALDLAGRFDRRNGTGTVSAAVRERMARGPLLAALPLGVRAPRLTATATTDPETAPAAGSPEPDVAALVAEARRLTESGSPHAQAAWAAVDGAADATGTPLDAGTRAEVADHAGMAAVEEPERSAALFARAAELFEEADAPGEAAACRARGGHARVLAGDTAGGLAAVEEQCALLRILQAEGHASVRQLTGALLLRSRALVQCARDADVRDQALAAAAEQAAEAAELCERHPGDPRLAARQADATAMLGRFAAGRGDHDAAIGLLTRAAGLYHLAERPWYAADPESVLAELSLRHGEPADTVRHGLAALDHGGDLLEPPHRAHLHLLVAQASSTLGDHEAAADHALDASQWADQAGDSDGSGATARLVFGGALRHLGRTAEAVAVLESVLPDLVRGHGEGDVVQARWWLAECQLDLGEAREAAEQFLLAAGIAEGWEDPHDHAMLAHLAADALSRAPGLTGEAVSAYARAEELWRGIGDPHAVIRTQRARGWLELRSGRGGPAAARPLMDAAVETASSALAAAPAGSDAAVGLRVDLADSYRQTAELLVHACDGPPAEDPSAVPAYDEAVVLADLAAAALEPLGGTGRDRRTAATLLAGWLELDLARTESAAARARSVTAEYADVAGRVPEQRRDEAASLLESARGS</sequence>
<proteinExistence type="predicted"/>
<dbReference type="RefSeq" id="WP_251496380.1">
    <property type="nucleotide sequence ID" value="NZ_CAJSLV010000081.1"/>
</dbReference>